<dbReference type="AlphaFoldDB" id="E4ZPI9"/>
<evidence type="ECO:0000313" key="3">
    <source>
        <dbReference type="Proteomes" id="UP000002668"/>
    </source>
</evidence>
<dbReference type="HOGENOM" id="CLU_2320820_0_0_1"/>
<evidence type="ECO:0000256" key="1">
    <source>
        <dbReference type="SAM" id="MobiDB-lite"/>
    </source>
</evidence>
<keyword evidence="3" id="KW-1185">Reference proteome</keyword>
<dbReference type="InParanoid" id="E4ZPI9"/>
<dbReference type="Proteomes" id="UP000002668">
    <property type="component" value="Genome"/>
</dbReference>
<feature type="region of interest" description="Disordered" evidence="1">
    <location>
        <begin position="67"/>
        <end position="99"/>
    </location>
</feature>
<dbReference type="EMBL" id="FP929105">
    <property type="protein sequence ID" value="CBX93214.1"/>
    <property type="molecule type" value="Genomic_DNA"/>
</dbReference>
<dbReference type="VEuPathDB" id="FungiDB:LEMA_P041150.1"/>
<protein>
    <submittedName>
        <fullName evidence="2">Predicted protein</fullName>
    </submittedName>
</protein>
<evidence type="ECO:0000313" key="2">
    <source>
        <dbReference type="EMBL" id="CBX93214.1"/>
    </source>
</evidence>
<accession>E4ZPI9</accession>
<sequence length="99" mass="11128">MRRYEAELIRRMHWMCRDKTIYQNLVGYPDIATCENGEICKGGNCDILPALILLTIMVSVGTEIHSPSLRGKKDGTGTVPTGNRWRKDRAEPALARPSL</sequence>
<reference evidence="3" key="1">
    <citation type="journal article" date="2011" name="Nat. Commun.">
        <title>Effector diversification within compartments of the Leptosphaeria maculans genome affected by Repeat-Induced Point mutations.</title>
        <authorList>
            <person name="Rouxel T."/>
            <person name="Grandaubert J."/>
            <person name="Hane J.K."/>
            <person name="Hoede C."/>
            <person name="van de Wouw A.P."/>
            <person name="Couloux A."/>
            <person name="Dominguez V."/>
            <person name="Anthouard V."/>
            <person name="Bally P."/>
            <person name="Bourras S."/>
            <person name="Cozijnsen A.J."/>
            <person name="Ciuffetti L.M."/>
            <person name="Degrave A."/>
            <person name="Dilmaghani A."/>
            <person name="Duret L."/>
            <person name="Fudal I."/>
            <person name="Goodwin S.B."/>
            <person name="Gout L."/>
            <person name="Glaser N."/>
            <person name="Linglin J."/>
            <person name="Kema G.H.J."/>
            <person name="Lapalu N."/>
            <person name="Lawrence C.B."/>
            <person name="May K."/>
            <person name="Meyer M."/>
            <person name="Ollivier B."/>
            <person name="Poulain J."/>
            <person name="Schoch C.L."/>
            <person name="Simon A."/>
            <person name="Spatafora J.W."/>
            <person name="Stachowiak A."/>
            <person name="Turgeon B.G."/>
            <person name="Tyler B.M."/>
            <person name="Vincent D."/>
            <person name="Weissenbach J."/>
            <person name="Amselem J."/>
            <person name="Quesneville H."/>
            <person name="Oliver R.P."/>
            <person name="Wincker P."/>
            <person name="Balesdent M.-H."/>
            <person name="Howlett B.J."/>
        </authorList>
    </citation>
    <scope>NUCLEOTIDE SEQUENCE [LARGE SCALE GENOMIC DNA]</scope>
    <source>
        <strain evidence="3">JN3 / isolate v23.1.3 / race Av1-4-5-6-7-8</strain>
    </source>
</reference>
<organism evidence="3">
    <name type="scientific">Leptosphaeria maculans (strain JN3 / isolate v23.1.3 / race Av1-4-5-6-7-8)</name>
    <name type="common">Blackleg fungus</name>
    <name type="synonym">Phoma lingam</name>
    <dbReference type="NCBI Taxonomy" id="985895"/>
    <lineage>
        <taxon>Eukaryota</taxon>
        <taxon>Fungi</taxon>
        <taxon>Dikarya</taxon>
        <taxon>Ascomycota</taxon>
        <taxon>Pezizomycotina</taxon>
        <taxon>Dothideomycetes</taxon>
        <taxon>Pleosporomycetidae</taxon>
        <taxon>Pleosporales</taxon>
        <taxon>Pleosporineae</taxon>
        <taxon>Leptosphaeriaceae</taxon>
        <taxon>Plenodomus</taxon>
        <taxon>Plenodomus lingam/Leptosphaeria maculans species complex</taxon>
    </lineage>
</organism>
<gene>
    <name evidence="2" type="ORF">LEMA_P041150.1</name>
</gene>
<proteinExistence type="predicted"/>
<dbReference type="GeneID" id="13282800"/>
<name>E4ZPI9_LEPMJ</name>